<evidence type="ECO:0000313" key="1">
    <source>
        <dbReference type="EMBL" id="KAK6511208.1"/>
    </source>
</evidence>
<keyword evidence="2" id="KW-1185">Reference proteome</keyword>
<reference evidence="1 2" key="1">
    <citation type="submission" date="2023-08" db="EMBL/GenBank/DDBJ databases">
        <authorList>
            <person name="Palmer J.M."/>
        </authorList>
    </citation>
    <scope>NUCLEOTIDE SEQUENCE [LARGE SCALE GENOMIC DNA]</scope>
    <source>
        <strain evidence="1 2">TWF481</strain>
    </source>
</reference>
<evidence type="ECO:0008006" key="3">
    <source>
        <dbReference type="Google" id="ProtNLM"/>
    </source>
</evidence>
<dbReference type="AlphaFoldDB" id="A0AAV9WM11"/>
<proteinExistence type="predicted"/>
<comment type="caution">
    <text evidence="1">The sequence shown here is derived from an EMBL/GenBank/DDBJ whole genome shotgun (WGS) entry which is preliminary data.</text>
</comment>
<sequence length="148" mass="16189">MSNIPPAPYKYVIVADQSPMGRFRDGASYVSFDCLEEPLSVQLRDILPTGKLFPIAIAACNVITQINKDENPLAESGYRYYLLGLMVVNGAERGQVSEFRMFLKLGRPGGLHTYDPSTCRCSNGTADDLSWERASGVCTPSSSTTVDQ</sequence>
<name>A0AAV9WM11_9PEZI</name>
<dbReference type="EMBL" id="JAVHJL010000001">
    <property type="protein sequence ID" value="KAK6511208.1"/>
    <property type="molecule type" value="Genomic_DNA"/>
</dbReference>
<dbReference type="Proteomes" id="UP001370758">
    <property type="component" value="Unassembled WGS sequence"/>
</dbReference>
<accession>A0AAV9WM11</accession>
<gene>
    <name evidence="1" type="ORF">TWF481_000129</name>
</gene>
<organism evidence="1 2">
    <name type="scientific">Arthrobotrys musiformis</name>
    <dbReference type="NCBI Taxonomy" id="47236"/>
    <lineage>
        <taxon>Eukaryota</taxon>
        <taxon>Fungi</taxon>
        <taxon>Dikarya</taxon>
        <taxon>Ascomycota</taxon>
        <taxon>Pezizomycotina</taxon>
        <taxon>Orbiliomycetes</taxon>
        <taxon>Orbiliales</taxon>
        <taxon>Orbiliaceae</taxon>
        <taxon>Arthrobotrys</taxon>
    </lineage>
</organism>
<evidence type="ECO:0000313" key="2">
    <source>
        <dbReference type="Proteomes" id="UP001370758"/>
    </source>
</evidence>
<protein>
    <recommendedName>
        <fullName evidence="3">Velvet domain-containing protein</fullName>
    </recommendedName>
</protein>